<evidence type="ECO:0000313" key="1">
    <source>
        <dbReference type="EMBL" id="KAJ4480775.1"/>
    </source>
</evidence>
<sequence length="410" mass="47118">MDGQSARPIAITIPTEIWLRICELSGERLTALAEVWIKEGGRVLRLVKELQVGEIGVHVACRGIGQCVPPMHSNGMQTMQDNLAKMNNLTRLTINATTLTSEMMREIAQMENLRGLTLQQVCIIETQDESVKGVLLLAHLRLLDTRWHGPNNENGLIRACKDLQTLQFTWDRSRIRLVERGEKWWNESCQSVKVYSRRSSWSRAGRELDAERQTFVDVLRAFKGARTLHIEGWVPVFKDGDASNERLSIAITHFEGPVRFLKFSRRLPNLRIVKLSDHGLVRGEVNELDLQLAKVKRLEVKVYASDKETLCVMLAVMKDLRELKVKFCDDVNEPNELLGSIADMLDFNPPIERLWVTADDPFVDDINHQHLRTFEALCRELKEISIGDRRWKTKQGFWIEEMDIPSNRSN</sequence>
<dbReference type="EMBL" id="JANVFT010000060">
    <property type="protein sequence ID" value="KAJ4480775.1"/>
    <property type="molecule type" value="Genomic_DNA"/>
</dbReference>
<accession>A0ABQ8V8U7</accession>
<name>A0ABQ8V8U7_9AGAR</name>
<reference evidence="1" key="1">
    <citation type="submission" date="2022-08" db="EMBL/GenBank/DDBJ databases">
        <title>A Global Phylogenomic Analysis of the Shiitake Genus Lentinula.</title>
        <authorList>
            <consortium name="DOE Joint Genome Institute"/>
            <person name="Sierra-Patev S."/>
            <person name="Min B."/>
            <person name="Naranjo-Ortiz M."/>
            <person name="Looney B."/>
            <person name="Konkel Z."/>
            <person name="Slot J.C."/>
            <person name="Sakamoto Y."/>
            <person name="Steenwyk J.L."/>
            <person name="Rokas A."/>
            <person name="Carro J."/>
            <person name="Camarero S."/>
            <person name="Ferreira P."/>
            <person name="Molpeceres G."/>
            <person name="Ruiz-Duenas F.J."/>
            <person name="Serrano A."/>
            <person name="Henrissat B."/>
            <person name="Drula E."/>
            <person name="Hughes K.W."/>
            <person name="Mata J.L."/>
            <person name="Ishikawa N.K."/>
            <person name="Vargas-Isla R."/>
            <person name="Ushijima S."/>
            <person name="Smith C.A."/>
            <person name="Ahrendt S."/>
            <person name="Andreopoulos W."/>
            <person name="He G."/>
            <person name="Labutti K."/>
            <person name="Lipzen A."/>
            <person name="Ng V."/>
            <person name="Riley R."/>
            <person name="Sandor L."/>
            <person name="Barry K."/>
            <person name="Martinez A.T."/>
            <person name="Xiao Y."/>
            <person name="Gibbons J.G."/>
            <person name="Terashima K."/>
            <person name="Grigoriev I.V."/>
            <person name="Hibbett D.S."/>
        </authorList>
    </citation>
    <scope>NUCLEOTIDE SEQUENCE</scope>
    <source>
        <strain evidence="1">RHP3577 ss4</strain>
    </source>
</reference>
<dbReference type="SUPFAM" id="SSF52047">
    <property type="entry name" value="RNI-like"/>
    <property type="match status" value="1"/>
</dbReference>
<evidence type="ECO:0000313" key="2">
    <source>
        <dbReference type="Proteomes" id="UP001150217"/>
    </source>
</evidence>
<dbReference type="Proteomes" id="UP001150217">
    <property type="component" value="Unassembled WGS sequence"/>
</dbReference>
<comment type="caution">
    <text evidence="1">The sequence shown here is derived from an EMBL/GenBank/DDBJ whole genome shotgun (WGS) entry which is preliminary data.</text>
</comment>
<dbReference type="Gene3D" id="3.80.10.10">
    <property type="entry name" value="Ribonuclease Inhibitor"/>
    <property type="match status" value="1"/>
</dbReference>
<organism evidence="1 2">
    <name type="scientific">Lentinula lateritia</name>
    <dbReference type="NCBI Taxonomy" id="40482"/>
    <lineage>
        <taxon>Eukaryota</taxon>
        <taxon>Fungi</taxon>
        <taxon>Dikarya</taxon>
        <taxon>Basidiomycota</taxon>
        <taxon>Agaricomycotina</taxon>
        <taxon>Agaricomycetes</taxon>
        <taxon>Agaricomycetidae</taxon>
        <taxon>Agaricales</taxon>
        <taxon>Marasmiineae</taxon>
        <taxon>Omphalotaceae</taxon>
        <taxon>Lentinula</taxon>
    </lineage>
</organism>
<dbReference type="InterPro" id="IPR032675">
    <property type="entry name" value="LRR_dom_sf"/>
</dbReference>
<gene>
    <name evidence="1" type="ORF">C8R41DRAFT_869063</name>
</gene>
<proteinExistence type="predicted"/>
<evidence type="ECO:0008006" key="3">
    <source>
        <dbReference type="Google" id="ProtNLM"/>
    </source>
</evidence>
<protein>
    <recommendedName>
        <fullName evidence="3">F-box domain-containing protein</fullName>
    </recommendedName>
</protein>
<keyword evidence="2" id="KW-1185">Reference proteome</keyword>